<dbReference type="EMBL" id="JAAGXA010000011">
    <property type="protein sequence ID" value="NEN79680.1"/>
    <property type="molecule type" value="Genomic_DNA"/>
</dbReference>
<dbReference type="InterPro" id="IPR000600">
    <property type="entry name" value="ROK"/>
</dbReference>
<evidence type="ECO:0000256" key="2">
    <source>
        <dbReference type="SAM" id="MobiDB-lite"/>
    </source>
</evidence>
<keyword evidence="4" id="KW-1185">Reference proteome</keyword>
<evidence type="ECO:0000256" key="1">
    <source>
        <dbReference type="ARBA" id="ARBA00006479"/>
    </source>
</evidence>
<comment type="similarity">
    <text evidence="1">Belongs to the ROK (NagC/XylR) family.</text>
</comment>
<organism evidence="3 4">
    <name type="scientific">Nocardioides zeae</name>
    <dbReference type="NCBI Taxonomy" id="1457234"/>
    <lineage>
        <taxon>Bacteria</taxon>
        <taxon>Bacillati</taxon>
        <taxon>Actinomycetota</taxon>
        <taxon>Actinomycetes</taxon>
        <taxon>Propionibacteriales</taxon>
        <taxon>Nocardioidaceae</taxon>
        <taxon>Nocardioides</taxon>
    </lineage>
</organism>
<dbReference type="Pfam" id="PF00480">
    <property type="entry name" value="ROK"/>
    <property type="match status" value="1"/>
</dbReference>
<proteinExistence type="inferred from homology"/>
<name>A0A6P0HN17_9ACTN</name>
<feature type="region of interest" description="Disordered" evidence="2">
    <location>
        <begin position="153"/>
        <end position="172"/>
    </location>
</feature>
<accession>A0A6P0HN17</accession>
<comment type="caution">
    <text evidence="3">The sequence shown here is derived from an EMBL/GenBank/DDBJ whole genome shotgun (WGS) entry which is preliminary data.</text>
</comment>
<evidence type="ECO:0000313" key="3">
    <source>
        <dbReference type="EMBL" id="NEN79680.1"/>
    </source>
</evidence>
<dbReference type="InterPro" id="IPR043129">
    <property type="entry name" value="ATPase_NBD"/>
</dbReference>
<dbReference type="PANTHER" id="PTHR18964:SF173">
    <property type="entry name" value="GLUCOKINASE"/>
    <property type="match status" value="1"/>
</dbReference>
<reference evidence="3 4" key="1">
    <citation type="journal article" date="2014" name="Int. J. Syst. Evol. Microbiol.">
        <title>Nocardioides zeae sp. nov., isolated from the stem of Zea mays.</title>
        <authorList>
            <person name="Glaeser S.P."/>
            <person name="McInroy J.A."/>
            <person name="Busse H.J."/>
            <person name="Kampfer P."/>
        </authorList>
    </citation>
    <scope>NUCLEOTIDE SEQUENCE [LARGE SCALE GENOMIC DNA]</scope>
    <source>
        <strain evidence="3 4">JCM 30728</strain>
    </source>
</reference>
<feature type="compositionally biased region" description="Gly residues" evidence="2">
    <location>
        <begin position="153"/>
        <end position="167"/>
    </location>
</feature>
<dbReference type="PANTHER" id="PTHR18964">
    <property type="entry name" value="ROK (REPRESSOR, ORF, KINASE) FAMILY"/>
    <property type="match status" value="1"/>
</dbReference>
<evidence type="ECO:0000313" key="4">
    <source>
        <dbReference type="Proteomes" id="UP000468687"/>
    </source>
</evidence>
<dbReference type="RefSeq" id="WP_163773226.1">
    <property type="nucleotide sequence ID" value="NZ_JAAGXA010000011.1"/>
</dbReference>
<gene>
    <name evidence="3" type="ORF">G3T38_15500</name>
</gene>
<protein>
    <submittedName>
        <fullName evidence="3">ROK family protein</fullName>
    </submittedName>
</protein>
<dbReference type="Proteomes" id="UP000468687">
    <property type="component" value="Unassembled WGS sequence"/>
</dbReference>
<dbReference type="AlphaFoldDB" id="A0A6P0HN17"/>
<dbReference type="SUPFAM" id="SSF53067">
    <property type="entry name" value="Actin-like ATPase domain"/>
    <property type="match status" value="1"/>
</dbReference>
<dbReference type="Gene3D" id="3.30.420.40">
    <property type="match status" value="2"/>
</dbReference>
<sequence length="346" mass="34370">MTAPATGPRPVRVGVDVGGTKILAGVVDDAGVVQDVAVRRTPGRTSSVLLLESTVAEAVEEVVDGRAVEAVGLAAAGFVDGAGERVMFAPHLPWRGEAVRRRLATTLGAPVLLDNDANAAGWAEHRYGAARGASLSLTVTVGTGIGGAVVLGPGGGSGGGSDGGSEGGEPRLLRGRNGMAGEFGHQQVVPDGVACECGGRGCWEQYASGNALVAFARARVGREPTVLDDWCGGVPDRLTGPMVTDAAAAGDLVALQAFGHVGDWLGVGIANLVASLDPEVVVVGGGVSAVGDLLLDPARAALARSLVGAPHRVVPLLRPAELGPEAAIVGAAALAAARFGGPPAAR</sequence>